<sequence length="102" mass="10789">MAARCASSTNDELRSFRACLYVDQSSSLYLAAAGSWADFLLAVAAPAAGRLLAAADDGRALLRRAGGLCRLLYFGSLCRRVIICSPGGLPPPAPSRSKPWYP</sequence>
<dbReference type="AlphaFoldDB" id="A0AAQ3WPM8"/>
<evidence type="ECO:0000313" key="2">
    <source>
        <dbReference type="EMBL" id="WVZ81914.1"/>
    </source>
</evidence>
<keyword evidence="3" id="KW-1185">Reference proteome</keyword>
<dbReference type="Proteomes" id="UP001341281">
    <property type="component" value="Chromosome 04"/>
</dbReference>
<name>A0AAQ3WPM8_PASNO</name>
<proteinExistence type="predicted"/>
<accession>A0AAQ3WPM8</accession>
<organism evidence="1 3">
    <name type="scientific">Paspalum notatum var. saurae</name>
    <dbReference type="NCBI Taxonomy" id="547442"/>
    <lineage>
        <taxon>Eukaryota</taxon>
        <taxon>Viridiplantae</taxon>
        <taxon>Streptophyta</taxon>
        <taxon>Embryophyta</taxon>
        <taxon>Tracheophyta</taxon>
        <taxon>Spermatophyta</taxon>
        <taxon>Magnoliopsida</taxon>
        <taxon>Liliopsida</taxon>
        <taxon>Poales</taxon>
        <taxon>Poaceae</taxon>
        <taxon>PACMAD clade</taxon>
        <taxon>Panicoideae</taxon>
        <taxon>Andropogonodae</taxon>
        <taxon>Paspaleae</taxon>
        <taxon>Paspalinae</taxon>
        <taxon>Paspalum</taxon>
    </lineage>
</organism>
<dbReference type="EMBL" id="CP144750">
    <property type="protein sequence ID" value="WVZ81914.1"/>
    <property type="molecule type" value="Genomic_DNA"/>
</dbReference>
<gene>
    <name evidence="1" type="ORF">U9M48_017768</name>
    <name evidence="2" type="ORF">U9M48_029240</name>
</gene>
<dbReference type="Proteomes" id="UP001341281">
    <property type="component" value="Chromosome 06"/>
</dbReference>
<evidence type="ECO:0000313" key="3">
    <source>
        <dbReference type="Proteomes" id="UP001341281"/>
    </source>
</evidence>
<dbReference type="EMBL" id="CP144748">
    <property type="protein sequence ID" value="WVZ68890.1"/>
    <property type="molecule type" value="Genomic_DNA"/>
</dbReference>
<evidence type="ECO:0000313" key="1">
    <source>
        <dbReference type="EMBL" id="WVZ68890.1"/>
    </source>
</evidence>
<reference evidence="1 3" key="1">
    <citation type="submission" date="2024-02" db="EMBL/GenBank/DDBJ databases">
        <title>High-quality chromosome-scale genome assembly of Pensacola bahiagrass (Paspalum notatum Flugge var. saurae).</title>
        <authorList>
            <person name="Vega J.M."/>
            <person name="Podio M."/>
            <person name="Orjuela J."/>
            <person name="Siena L.A."/>
            <person name="Pessino S.C."/>
            <person name="Combes M.C."/>
            <person name="Mariac C."/>
            <person name="Albertini E."/>
            <person name="Pupilli F."/>
            <person name="Ortiz J.P.A."/>
            <person name="Leblanc O."/>
        </authorList>
    </citation>
    <scope>NUCLEOTIDE SEQUENCE [LARGE SCALE GENOMIC DNA]</scope>
    <source>
        <strain evidence="1">R1</strain>
        <tissue evidence="1">Leaf</tissue>
    </source>
</reference>
<protein>
    <submittedName>
        <fullName evidence="1">Uncharacterized protein</fullName>
    </submittedName>
</protein>